<evidence type="ECO:0000313" key="2">
    <source>
        <dbReference type="EMBL" id="CBK23781.2"/>
    </source>
</evidence>
<feature type="domain" description="ABC transporter" evidence="1">
    <location>
        <begin position="2"/>
        <end position="173"/>
    </location>
</feature>
<protein>
    <recommendedName>
        <fullName evidence="1">ABC transporter domain-containing protein</fullName>
    </recommendedName>
</protein>
<dbReference type="PROSITE" id="PS00211">
    <property type="entry name" value="ABC_TRANSPORTER_1"/>
    <property type="match status" value="1"/>
</dbReference>
<dbReference type="InterPro" id="IPR003439">
    <property type="entry name" value="ABC_transporter-like_ATP-bd"/>
</dbReference>
<evidence type="ECO:0000313" key="3">
    <source>
        <dbReference type="Proteomes" id="UP000008312"/>
    </source>
</evidence>
<dbReference type="PANTHER" id="PTHR24221:SF503">
    <property type="entry name" value="MITOCHONDRIAL POTASSIUM CHANNEL ATP-BINDING SUBUNIT"/>
    <property type="match status" value="1"/>
</dbReference>
<dbReference type="PANTHER" id="PTHR24221">
    <property type="entry name" value="ATP-BINDING CASSETTE SUB-FAMILY B"/>
    <property type="match status" value="1"/>
</dbReference>
<dbReference type="OrthoDB" id="6500128at2759"/>
<organism evidence="2">
    <name type="scientific">Blastocystis hominis</name>
    <dbReference type="NCBI Taxonomy" id="12968"/>
    <lineage>
        <taxon>Eukaryota</taxon>
        <taxon>Sar</taxon>
        <taxon>Stramenopiles</taxon>
        <taxon>Bigyra</taxon>
        <taxon>Opalozoa</taxon>
        <taxon>Opalinata</taxon>
        <taxon>Blastocystidae</taxon>
        <taxon>Blastocystis</taxon>
    </lineage>
</organism>
<dbReference type="GO" id="GO:0005524">
    <property type="term" value="F:ATP binding"/>
    <property type="evidence" value="ECO:0007669"/>
    <property type="project" value="InterPro"/>
</dbReference>
<dbReference type="GO" id="GO:0016887">
    <property type="term" value="F:ATP hydrolysis activity"/>
    <property type="evidence" value="ECO:0007669"/>
    <property type="project" value="InterPro"/>
</dbReference>
<dbReference type="Pfam" id="PF00005">
    <property type="entry name" value="ABC_tran"/>
    <property type="match status" value="1"/>
</dbReference>
<gene>
    <name evidence="2" type="ORF">GSBLH_T00003597001</name>
</gene>
<dbReference type="InParanoid" id="D8M672"/>
<reference evidence="2" key="1">
    <citation type="submission" date="2010-02" db="EMBL/GenBank/DDBJ databases">
        <title>Sequencing and annotation of the Blastocystis hominis genome.</title>
        <authorList>
            <person name="Wincker P."/>
        </authorList>
    </citation>
    <scope>NUCLEOTIDE SEQUENCE</scope>
    <source>
        <strain evidence="2">Singapore isolate B</strain>
    </source>
</reference>
<accession>D8M672</accession>
<name>D8M672_BLAHO</name>
<dbReference type="GeneID" id="24920686"/>
<dbReference type="EMBL" id="FN668661">
    <property type="protein sequence ID" value="CBK23781.2"/>
    <property type="molecule type" value="Genomic_DNA"/>
</dbReference>
<dbReference type="RefSeq" id="XP_012897829.1">
    <property type="nucleotide sequence ID" value="XM_013042375.1"/>
</dbReference>
<dbReference type="GO" id="GO:0016020">
    <property type="term" value="C:membrane"/>
    <property type="evidence" value="ECO:0007669"/>
    <property type="project" value="TreeGrafter"/>
</dbReference>
<proteinExistence type="predicted"/>
<dbReference type="Gene3D" id="3.40.50.300">
    <property type="entry name" value="P-loop containing nucleotide triphosphate hydrolases"/>
    <property type="match status" value="1"/>
</dbReference>
<keyword evidence="3" id="KW-1185">Reference proteome</keyword>
<dbReference type="InterPro" id="IPR039421">
    <property type="entry name" value="Type_1_exporter"/>
</dbReference>
<dbReference type="Proteomes" id="UP000008312">
    <property type="component" value="Unassembled WGS sequence"/>
</dbReference>
<dbReference type="InterPro" id="IPR027417">
    <property type="entry name" value="P-loop_NTPase"/>
</dbReference>
<dbReference type="InterPro" id="IPR017871">
    <property type="entry name" value="ABC_transporter-like_CS"/>
</dbReference>
<dbReference type="SUPFAM" id="SSF52540">
    <property type="entry name" value="P-loop containing nucleoside triphosphate hydrolases"/>
    <property type="match status" value="1"/>
</dbReference>
<sequence>MISIVPQEPVLFSGTIRSNILYGSEHATEEQFNEVVKEMNIDAFIKDMPMGFDTWRFELLMRRRVIGERGSGISGGQKQRLAIARSLLRNPKVIILDEPTSALDGENEKLVTNTIYHDVNRNRDKTIIMITHRRESIMQCDRLYVLNKGECIEEGSFESLMEKKGYFYNLFNTANSLVCSE</sequence>
<dbReference type="GO" id="GO:0042626">
    <property type="term" value="F:ATPase-coupled transmembrane transporter activity"/>
    <property type="evidence" value="ECO:0007669"/>
    <property type="project" value="TreeGrafter"/>
</dbReference>
<dbReference type="AlphaFoldDB" id="D8M672"/>
<dbReference type="OMA" id="MITHRRE"/>
<evidence type="ECO:0000259" key="1">
    <source>
        <dbReference type="PROSITE" id="PS50893"/>
    </source>
</evidence>
<dbReference type="PROSITE" id="PS50893">
    <property type="entry name" value="ABC_TRANSPORTER_2"/>
    <property type="match status" value="1"/>
</dbReference>